<dbReference type="EMBL" id="JMQA01000053">
    <property type="protein sequence ID" value="KFM92989.1"/>
    <property type="molecule type" value="Genomic_DNA"/>
</dbReference>
<dbReference type="OrthoDB" id="457376at2"/>
<evidence type="ECO:0000313" key="7">
    <source>
        <dbReference type="Proteomes" id="UP000029278"/>
    </source>
</evidence>
<keyword evidence="7" id="KW-1185">Reference proteome</keyword>
<evidence type="ECO:0000256" key="2">
    <source>
        <dbReference type="ARBA" id="ARBA00023125"/>
    </source>
</evidence>
<dbReference type="PROSITE" id="PS50949">
    <property type="entry name" value="HTH_GNTR"/>
    <property type="match status" value="1"/>
</dbReference>
<keyword evidence="3" id="KW-0804">Transcription</keyword>
<dbReference type="GO" id="GO:0003700">
    <property type="term" value="F:DNA-binding transcription factor activity"/>
    <property type="evidence" value="ECO:0007669"/>
    <property type="project" value="InterPro"/>
</dbReference>
<gene>
    <name evidence="5" type="ORF">DJ90_2873</name>
    <name evidence="6" type="ORF">GNQ08_17550</name>
</gene>
<evidence type="ECO:0000313" key="6">
    <source>
        <dbReference type="EMBL" id="MUG24194.1"/>
    </source>
</evidence>
<dbReference type="HOGENOM" id="CLU_063236_8_2_9"/>
<feature type="domain" description="HTH gntR-type" evidence="4">
    <location>
        <begin position="8"/>
        <end position="76"/>
    </location>
</feature>
<dbReference type="PRINTS" id="PR00035">
    <property type="entry name" value="HTHGNTR"/>
</dbReference>
<dbReference type="EMBL" id="WNZZ01000013">
    <property type="protein sequence ID" value="MUG24194.1"/>
    <property type="molecule type" value="Genomic_DNA"/>
</dbReference>
<dbReference type="STRING" id="44252.DJ90_2873"/>
<dbReference type="SMART" id="SM00345">
    <property type="entry name" value="HTH_GNTR"/>
    <property type="match status" value="1"/>
</dbReference>
<dbReference type="InterPro" id="IPR050679">
    <property type="entry name" value="Bact_HTH_transcr_reg"/>
</dbReference>
<dbReference type="InterPro" id="IPR028978">
    <property type="entry name" value="Chorismate_lyase_/UTRA_dom_sf"/>
</dbReference>
<accession>A0A090Y3J5</accession>
<evidence type="ECO:0000313" key="8">
    <source>
        <dbReference type="Proteomes" id="UP000442469"/>
    </source>
</evidence>
<dbReference type="PANTHER" id="PTHR44846:SF1">
    <property type="entry name" value="MANNOSYL-D-GLYCERATE TRANSPORT_METABOLISM SYSTEM REPRESSOR MNGR-RELATED"/>
    <property type="match status" value="1"/>
</dbReference>
<dbReference type="GO" id="GO:0003677">
    <property type="term" value="F:DNA binding"/>
    <property type="evidence" value="ECO:0007669"/>
    <property type="project" value="UniProtKB-KW"/>
</dbReference>
<dbReference type="GO" id="GO:0045892">
    <property type="term" value="P:negative regulation of DNA-templated transcription"/>
    <property type="evidence" value="ECO:0007669"/>
    <property type="project" value="TreeGrafter"/>
</dbReference>
<dbReference type="GeneID" id="77008570"/>
<organism evidence="5 7">
    <name type="scientific">Paenibacillus macerans</name>
    <name type="common">Bacillus macerans</name>
    <dbReference type="NCBI Taxonomy" id="44252"/>
    <lineage>
        <taxon>Bacteria</taxon>
        <taxon>Bacillati</taxon>
        <taxon>Bacillota</taxon>
        <taxon>Bacilli</taxon>
        <taxon>Bacillales</taxon>
        <taxon>Paenibacillaceae</taxon>
        <taxon>Paenibacillus</taxon>
    </lineage>
</organism>
<dbReference type="CDD" id="cd07377">
    <property type="entry name" value="WHTH_GntR"/>
    <property type="match status" value="1"/>
</dbReference>
<dbReference type="Pfam" id="PF07702">
    <property type="entry name" value="UTRA"/>
    <property type="match status" value="1"/>
</dbReference>
<dbReference type="InterPro" id="IPR011663">
    <property type="entry name" value="UTRA"/>
</dbReference>
<dbReference type="PATRIC" id="fig|44252.3.peg.6179"/>
<dbReference type="Proteomes" id="UP000442469">
    <property type="component" value="Unassembled WGS sequence"/>
</dbReference>
<dbReference type="InterPro" id="IPR036390">
    <property type="entry name" value="WH_DNA-bd_sf"/>
</dbReference>
<dbReference type="FunFam" id="1.10.10.10:FF:000079">
    <property type="entry name" value="GntR family transcriptional regulator"/>
    <property type="match status" value="1"/>
</dbReference>
<dbReference type="InterPro" id="IPR036388">
    <property type="entry name" value="WH-like_DNA-bd_sf"/>
</dbReference>
<dbReference type="Gene3D" id="3.40.1410.10">
    <property type="entry name" value="Chorismate lyase-like"/>
    <property type="match status" value="1"/>
</dbReference>
<evidence type="ECO:0000259" key="4">
    <source>
        <dbReference type="PROSITE" id="PS50949"/>
    </source>
</evidence>
<keyword evidence="1" id="KW-0805">Transcription regulation</keyword>
<dbReference type="SUPFAM" id="SSF46785">
    <property type="entry name" value="Winged helix' DNA-binding domain"/>
    <property type="match status" value="1"/>
</dbReference>
<protein>
    <submittedName>
        <fullName evidence="5">UTRA domain protein</fullName>
    </submittedName>
    <submittedName>
        <fullName evidence="6">UTRA domain-containing protein</fullName>
    </submittedName>
</protein>
<dbReference type="SMART" id="SM00866">
    <property type="entry name" value="UTRA"/>
    <property type="match status" value="1"/>
</dbReference>
<keyword evidence="2" id="KW-0238">DNA-binding</keyword>
<comment type="caution">
    <text evidence="5">The sequence shown here is derived from an EMBL/GenBank/DDBJ whole genome shotgun (WGS) entry which is preliminary data.</text>
</comment>
<dbReference type="PANTHER" id="PTHR44846">
    <property type="entry name" value="MANNOSYL-D-GLYCERATE TRANSPORT/METABOLISM SYSTEM REPRESSOR MNGR-RELATED"/>
    <property type="match status" value="1"/>
</dbReference>
<dbReference type="AlphaFoldDB" id="A0A090Y3J5"/>
<dbReference type="RefSeq" id="WP_036624540.1">
    <property type="nucleotide sequence ID" value="NZ_BGML01000001.1"/>
</dbReference>
<name>A0A090Y3J5_PAEMA</name>
<dbReference type="SUPFAM" id="SSF64288">
    <property type="entry name" value="Chorismate lyase-like"/>
    <property type="match status" value="1"/>
</dbReference>
<reference evidence="6 8" key="2">
    <citation type="submission" date="2019-11" db="EMBL/GenBank/DDBJ databases">
        <title>Draft genome sequences of five Paenibacillus species of dairy origin.</title>
        <authorList>
            <person name="Olajide A.M."/>
            <person name="Chen S."/>
            <person name="Lapointe G."/>
        </authorList>
    </citation>
    <scope>NUCLEOTIDE SEQUENCE [LARGE SCALE GENOMIC DNA]</scope>
    <source>
        <strain evidence="6 8">3CT49</strain>
    </source>
</reference>
<reference evidence="5 7" key="1">
    <citation type="submission" date="2014-04" db="EMBL/GenBank/DDBJ databases">
        <authorList>
            <person name="Bishop-Lilly K.A."/>
            <person name="Broomall S.M."/>
            <person name="Chain P.S."/>
            <person name="Chertkov O."/>
            <person name="Coyne S.R."/>
            <person name="Daligault H.E."/>
            <person name="Davenport K.W."/>
            <person name="Erkkila T."/>
            <person name="Frey K.G."/>
            <person name="Gibbons H.S."/>
            <person name="Gu W."/>
            <person name="Jaissle J."/>
            <person name="Johnson S.L."/>
            <person name="Koroleva G.I."/>
            <person name="Ladner J.T."/>
            <person name="Lo C.-C."/>
            <person name="Minogue T.D."/>
            <person name="Munk C."/>
            <person name="Palacios G.F."/>
            <person name="Redden C.L."/>
            <person name="Rosenzweig C.N."/>
            <person name="Scholz M.B."/>
            <person name="Teshima H."/>
            <person name="Xu Y."/>
        </authorList>
    </citation>
    <scope>NUCLEOTIDE SEQUENCE [LARGE SCALE GENOMIC DNA]</scope>
    <source>
        <strain evidence="5 7">8244</strain>
    </source>
</reference>
<evidence type="ECO:0000256" key="1">
    <source>
        <dbReference type="ARBA" id="ARBA00023015"/>
    </source>
</evidence>
<dbReference type="Gene3D" id="1.10.10.10">
    <property type="entry name" value="Winged helix-like DNA-binding domain superfamily/Winged helix DNA-binding domain"/>
    <property type="match status" value="1"/>
</dbReference>
<dbReference type="Proteomes" id="UP000029278">
    <property type="component" value="Unassembled WGS sequence"/>
</dbReference>
<dbReference type="Pfam" id="PF00392">
    <property type="entry name" value="GntR"/>
    <property type="match status" value="1"/>
</dbReference>
<proteinExistence type="predicted"/>
<evidence type="ECO:0000313" key="5">
    <source>
        <dbReference type="EMBL" id="KFM92989.1"/>
    </source>
</evidence>
<sequence length="236" mass="26572">MVDHSETAPLYKQLQDKILDSIHNGTLKPGDKLPTELELSETNNVSRVTVRAALDSLTSDGYLVRIPGKGTFITKEKIKKNVTETIGFSDTCRLQNKVPGAKVIKCVIEEATAADQEHLGLKPGDKIINIERIRYADDVPVSVEYTRLPSSFSFLLQEDLNHKSLYEILRNKHKITFGISRKYIVMEYASFDVATYLNIEEGHPLLCIRSTVSSTDGQKIHRSKQLILGDRFELIV</sequence>
<evidence type="ECO:0000256" key="3">
    <source>
        <dbReference type="ARBA" id="ARBA00023163"/>
    </source>
</evidence>
<dbReference type="InterPro" id="IPR000524">
    <property type="entry name" value="Tscrpt_reg_HTH_GntR"/>
</dbReference>